<reference evidence="9 10" key="1">
    <citation type="journal article" date="2001" name="Arch. Virol.">
        <title>Isolation and characterization of an endogenous cytomegalovirus (BaCMV) from baboons.</title>
        <authorList>
            <person name="Blewett E.L."/>
            <person name="White G."/>
            <person name="Saliki J.T."/>
            <person name="Eberle R."/>
        </authorList>
    </citation>
    <scope>NUCLEOTIDE SEQUENCE [LARGE SCALE GENOMIC DNA]</scope>
    <source>
        <strain evidence="9">OCOM4-52</strain>
    </source>
</reference>
<keyword evidence="2" id="KW-0945">Host-virus interaction</keyword>
<dbReference type="PRINTS" id="PR00924">
    <property type="entry name" value="ALKEXNUCLASE"/>
</dbReference>
<organism evidence="9 10">
    <name type="scientific">Papiine betaherpesvirus 4</name>
    <dbReference type="NCBI Taxonomy" id="2560624"/>
    <lineage>
        <taxon>Viruses</taxon>
        <taxon>Duplodnaviria</taxon>
        <taxon>Heunggongvirae</taxon>
        <taxon>Peploviricota</taxon>
        <taxon>Herviviricetes</taxon>
        <taxon>Herpesvirales</taxon>
        <taxon>Orthoherpesviridae</taxon>
        <taxon>Betaherpesvirinae</taxon>
        <taxon>Cytomegalovirus</taxon>
        <taxon>Cytomegalovirus papiinebeta4</taxon>
    </lineage>
</organism>
<keyword evidence="7" id="KW-1035">Host cytoplasm</keyword>
<keyword evidence="3" id="KW-0540">Nuclease</keyword>
<evidence type="ECO:0000256" key="3">
    <source>
        <dbReference type="ARBA" id="ARBA00022722"/>
    </source>
</evidence>
<evidence type="ECO:0000256" key="2">
    <source>
        <dbReference type="ARBA" id="ARBA00022581"/>
    </source>
</evidence>
<evidence type="ECO:0000256" key="8">
    <source>
        <dbReference type="SAM" id="MobiDB-lite"/>
    </source>
</evidence>
<accession>A0A0F7GB73</accession>
<dbReference type="Pfam" id="PF01771">
    <property type="entry name" value="Viral_alk_exo"/>
    <property type="match status" value="1"/>
</dbReference>
<sequence length="560" mass="63204">MWDETGDANEDLARLLALRDDEPLSLFIMNTFLLRQEGFRNLPYSILRLAYAYRLFTRAGRTHGVAVAEEFVSAVAALARDELLRDILGNRYADSREEIQTALDRLVRCQDRDRDDGDEMIDVSEDYVWLSKLLDLAPNYRQLELYQLLEKESRGQSRNVVWHVLRLDSVSATKIYEAFLSGFPPSPVHQPSRAGASPGIQFGLRHEGVVKTMVEFHVTHGREPVRDGLGLLIDPTSGLIGASIDLCFGVRKSSSGDARSSLRISPCASVYEIKCRYKYLRSKTDPFVQSVLQRADAASVAKLLLSHPVPGVEFRHDAEVPSAREFLLSHDPLFKATLKRGRPIKPPDALRDYIHDLLYLNKTERSEVIVFDAKNVDDTINASLSPTGPVADDAVETGSDSQSSLHDENTPDLLGKLTIYEVARFALPAFVNPRHQYYFQLLIQQYVLSQYYIKNHPDPERIDFRDLPSAHLVSAIFRERDEGEVGRPLHLGGRVFHCDHIPLLLIVTPVVFDPNFTKHVVCTVVDRWSRNLSRKTNLPVWVPNAANEYVVSSVPRPVSP</sequence>
<dbReference type="SUPFAM" id="SSF52980">
    <property type="entry name" value="Restriction endonuclease-like"/>
    <property type="match status" value="1"/>
</dbReference>
<evidence type="ECO:0000256" key="1">
    <source>
        <dbReference type="ARBA" id="ARBA00022562"/>
    </source>
</evidence>
<dbReference type="InterPro" id="IPR034720">
    <property type="entry name" value="Viral_alk_exo"/>
</dbReference>
<dbReference type="InterPro" id="IPR001616">
    <property type="entry name" value="Herpes_alk_exo"/>
</dbReference>
<evidence type="ECO:0000256" key="5">
    <source>
        <dbReference type="ARBA" id="ARBA00022801"/>
    </source>
</evidence>
<evidence type="ECO:0000313" key="10">
    <source>
        <dbReference type="Proteomes" id="UP000171701"/>
    </source>
</evidence>
<dbReference type="GO" id="GO:0004527">
    <property type="term" value="F:exonuclease activity"/>
    <property type="evidence" value="ECO:0007669"/>
    <property type="project" value="UniProtKB-KW"/>
</dbReference>
<name>A0A0F7GB73_9BETA</name>
<dbReference type="HAMAP" id="MF_04009">
    <property type="entry name" value="HSV_AN"/>
    <property type="match status" value="1"/>
</dbReference>
<protein>
    <submittedName>
        <fullName evidence="9">UL98</fullName>
    </submittedName>
</protein>
<dbReference type="GO" id="GO:0004519">
    <property type="term" value="F:endonuclease activity"/>
    <property type="evidence" value="ECO:0007669"/>
    <property type="project" value="UniProtKB-KW"/>
</dbReference>
<keyword evidence="4" id="KW-0255">Endonuclease</keyword>
<dbReference type="OrthoDB" id="4574at10239"/>
<dbReference type="EMBL" id="KR351281">
    <property type="protein sequence ID" value="AKG51588.1"/>
    <property type="molecule type" value="Genomic_DNA"/>
</dbReference>
<evidence type="ECO:0000256" key="7">
    <source>
        <dbReference type="ARBA" id="ARBA00023200"/>
    </source>
</evidence>
<evidence type="ECO:0000256" key="4">
    <source>
        <dbReference type="ARBA" id="ARBA00022759"/>
    </source>
</evidence>
<dbReference type="Gene3D" id="1.20.120.860">
    <property type="entry name" value="Herpesvirus alkaline exonuclease, N-terminal domain"/>
    <property type="match status" value="1"/>
</dbReference>
<keyword evidence="6" id="KW-0269">Exonuclease</keyword>
<evidence type="ECO:0000256" key="6">
    <source>
        <dbReference type="ARBA" id="ARBA00022839"/>
    </source>
</evidence>
<dbReference type="KEGG" id="vg:24284841"/>
<reference evidence="9 10" key="2">
    <citation type="journal article" date="2015" name="Genome Announc.">
        <title>Complete Genome Sequences of Mandrillus leucophaeus and Papio ursinus Cytomegaloviruses.</title>
        <authorList>
            <person name="Blewett E.L."/>
            <person name="Sherrod C.J."/>
            <person name="Texier J.R."/>
            <person name="Conrad T.M."/>
            <person name="Dittmer D.P."/>
        </authorList>
    </citation>
    <scope>NUCLEOTIDE SEQUENCE [LARGE SCALE GENOMIC DNA]</scope>
    <source>
        <strain evidence="9">OCOM4-52</strain>
    </source>
</reference>
<proteinExistence type="inferred from homology"/>
<evidence type="ECO:0000313" key="9">
    <source>
        <dbReference type="EMBL" id="AKG51588.1"/>
    </source>
</evidence>
<feature type="region of interest" description="Disordered" evidence="8">
    <location>
        <begin position="385"/>
        <end position="409"/>
    </location>
</feature>
<keyword evidence="1" id="KW-1048">Host nucleus</keyword>
<keyword evidence="10" id="KW-1185">Reference proteome</keyword>
<keyword evidence="5" id="KW-0378">Hydrolase</keyword>
<dbReference type="GO" id="GO:0003677">
    <property type="term" value="F:DNA binding"/>
    <property type="evidence" value="ECO:0007669"/>
    <property type="project" value="InterPro"/>
</dbReference>
<dbReference type="Proteomes" id="UP000171701">
    <property type="component" value="Segment"/>
</dbReference>
<dbReference type="InterPro" id="IPR011335">
    <property type="entry name" value="Restrct_endonuc-II-like"/>
</dbReference>